<comment type="caution">
    <text evidence="7">The sequence shown here is derived from an EMBL/GenBank/DDBJ whole genome shotgun (WGS) entry which is preliminary data.</text>
</comment>
<keyword evidence="3 6" id="KW-0812">Transmembrane</keyword>
<gene>
    <name evidence="7" type="ORF">ABIE21_003487</name>
</gene>
<proteinExistence type="predicted"/>
<keyword evidence="5 6" id="KW-0472">Membrane</keyword>
<feature type="transmembrane region" description="Helical" evidence="6">
    <location>
        <begin position="229"/>
        <end position="252"/>
    </location>
</feature>
<evidence type="ECO:0000256" key="6">
    <source>
        <dbReference type="SAM" id="Phobius"/>
    </source>
</evidence>
<organism evidence="7 8">
    <name type="scientific">Conyzicola nivalis</name>
    <dbReference type="NCBI Taxonomy" id="1477021"/>
    <lineage>
        <taxon>Bacteria</taxon>
        <taxon>Bacillati</taxon>
        <taxon>Actinomycetota</taxon>
        <taxon>Actinomycetes</taxon>
        <taxon>Micrococcales</taxon>
        <taxon>Microbacteriaceae</taxon>
        <taxon>Conyzicola</taxon>
    </lineage>
</organism>
<name>A0ABV2QS91_9MICO</name>
<keyword evidence="4 6" id="KW-1133">Transmembrane helix</keyword>
<evidence type="ECO:0000256" key="4">
    <source>
        <dbReference type="ARBA" id="ARBA00022989"/>
    </source>
</evidence>
<feature type="transmembrane region" description="Helical" evidence="6">
    <location>
        <begin position="377"/>
        <end position="395"/>
    </location>
</feature>
<sequence length="440" mass="45636">MFNNAARAGLARLKSSSLDVIVVRVAAVAVSFLMALVLSRSLGVADTGLFFLAYSVLNVAAAFGRFGTDNLVLRISANGPTGLLRDIWSMVLIVLVASSVAFVVVGFVLTAVLGGSVNLKEFSGLGWIVASAVFPLSLSVLSGSALRGNGKIAAGTFAELGTVPAVITLAQAGLWAAGLANLSSALWLLTAASWAAAAWSLPLMISTIRKRGGSAGLPTAPRTSFWRVNFVRLGSMMGSALLIYAITWAPILVLGVVSSESEVAFFTVAQRVAVMITFVTTVQVSFMTPQIAVLFTRGDIAGLNRYLRRAVLISSALVAVPALFLIVFPAWTIQVLFGAPFAPASGVLVLLVIASMLTVLGGQIGSLMILCDLERPLLVLNVVAGLLWISVGGWLSSTSGAVGAGIATLVVTALTVLTGAIILQRRQSITSYLTVKGSTP</sequence>
<dbReference type="PANTHER" id="PTHR30250">
    <property type="entry name" value="PST FAMILY PREDICTED COLANIC ACID TRANSPORTER"/>
    <property type="match status" value="1"/>
</dbReference>
<feature type="transmembrane region" description="Helical" evidence="6">
    <location>
        <begin position="21"/>
        <end position="42"/>
    </location>
</feature>
<evidence type="ECO:0000313" key="7">
    <source>
        <dbReference type="EMBL" id="MET4583956.1"/>
    </source>
</evidence>
<dbReference type="Proteomes" id="UP001549257">
    <property type="component" value="Unassembled WGS sequence"/>
</dbReference>
<keyword evidence="2" id="KW-1003">Cell membrane</keyword>
<reference evidence="7 8" key="1">
    <citation type="submission" date="2024-06" db="EMBL/GenBank/DDBJ databases">
        <title>Sorghum-associated microbial communities from plants grown in Nebraska, USA.</title>
        <authorList>
            <person name="Schachtman D."/>
        </authorList>
    </citation>
    <scope>NUCLEOTIDE SEQUENCE [LARGE SCALE GENOMIC DNA]</scope>
    <source>
        <strain evidence="7 8">2857</strain>
    </source>
</reference>
<comment type="subcellular location">
    <subcellularLocation>
        <location evidence="1">Cell membrane</location>
        <topology evidence="1">Multi-pass membrane protein</topology>
    </subcellularLocation>
</comment>
<feature type="transmembrane region" description="Helical" evidence="6">
    <location>
        <begin position="401"/>
        <end position="423"/>
    </location>
</feature>
<evidence type="ECO:0000256" key="2">
    <source>
        <dbReference type="ARBA" id="ARBA00022475"/>
    </source>
</evidence>
<evidence type="ECO:0000256" key="1">
    <source>
        <dbReference type="ARBA" id="ARBA00004651"/>
    </source>
</evidence>
<dbReference type="RefSeq" id="WP_354026119.1">
    <property type="nucleotide sequence ID" value="NZ_JBEPSJ010000005.1"/>
</dbReference>
<keyword evidence="8" id="KW-1185">Reference proteome</keyword>
<evidence type="ECO:0000256" key="3">
    <source>
        <dbReference type="ARBA" id="ARBA00022692"/>
    </source>
</evidence>
<dbReference type="PANTHER" id="PTHR30250:SF11">
    <property type="entry name" value="O-ANTIGEN TRANSPORTER-RELATED"/>
    <property type="match status" value="1"/>
</dbReference>
<feature type="transmembrane region" description="Helical" evidence="6">
    <location>
        <begin position="48"/>
        <end position="66"/>
    </location>
</feature>
<feature type="transmembrane region" description="Helical" evidence="6">
    <location>
        <begin position="125"/>
        <end position="146"/>
    </location>
</feature>
<evidence type="ECO:0000313" key="8">
    <source>
        <dbReference type="Proteomes" id="UP001549257"/>
    </source>
</evidence>
<accession>A0ABV2QS91</accession>
<feature type="transmembrane region" description="Helical" evidence="6">
    <location>
        <begin position="186"/>
        <end position="208"/>
    </location>
</feature>
<evidence type="ECO:0000256" key="5">
    <source>
        <dbReference type="ARBA" id="ARBA00023136"/>
    </source>
</evidence>
<dbReference type="InterPro" id="IPR050833">
    <property type="entry name" value="Poly_Biosynth_Transport"/>
</dbReference>
<feature type="transmembrane region" description="Helical" evidence="6">
    <location>
        <begin position="158"/>
        <end position="180"/>
    </location>
</feature>
<protein>
    <submittedName>
        <fullName evidence="7">O-antigen/teichoic acid export membrane protein</fullName>
    </submittedName>
</protein>
<feature type="transmembrane region" description="Helical" evidence="6">
    <location>
        <begin position="348"/>
        <end position="370"/>
    </location>
</feature>
<feature type="transmembrane region" description="Helical" evidence="6">
    <location>
        <begin position="307"/>
        <end position="328"/>
    </location>
</feature>
<feature type="transmembrane region" description="Helical" evidence="6">
    <location>
        <begin position="272"/>
        <end position="295"/>
    </location>
</feature>
<dbReference type="EMBL" id="JBEPSJ010000005">
    <property type="protein sequence ID" value="MET4583956.1"/>
    <property type="molecule type" value="Genomic_DNA"/>
</dbReference>
<feature type="transmembrane region" description="Helical" evidence="6">
    <location>
        <begin position="87"/>
        <end position="113"/>
    </location>
</feature>